<dbReference type="PANTHER" id="PTHR12147">
    <property type="entry name" value="METALLOPEPTIDASE M28 FAMILY MEMBER"/>
    <property type="match status" value="1"/>
</dbReference>
<dbReference type="OrthoDB" id="1521787at2"/>
<organism evidence="9 10">
    <name type="scientific">Marivirga sericea</name>
    <dbReference type="NCBI Taxonomy" id="1028"/>
    <lineage>
        <taxon>Bacteria</taxon>
        <taxon>Pseudomonadati</taxon>
        <taxon>Bacteroidota</taxon>
        <taxon>Cytophagia</taxon>
        <taxon>Cytophagales</taxon>
        <taxon>Marivirgaceae</taxon>
        <taxon>Marivirga</taxon>
    </lineage>
</organism>
<gene>
    <name evidence="9" type="ORF">SAMN05661096_01679</name>
</gene>
<evidence type="ECO:0000259" key="8">
    <source>
        <dbReference type="Pfam" id="PF04389"/>
    </source>
</evidence>
<dbReference type="GO" id="GO:0006508">
    <property type="term" value="P:proteolysis"/>
    <property type="evidence" value="ECO:0007669"/>
    <property type="project" value="UniProtKB-KW"/>
</dbReference>
<keyword evidence="4 7" id="KW-0732">Signal</keyword>
<keyword evidence="3" id="KW-0479">Metal-binding</keyword>
<dbReference type="PANTHER" id="PTHR12147:SF56">
    <property type="entry name" value="AMINOPEPTIDASE YDR415C-RELATED"/>
    <property type="match status" value="1"/>
</dbReference>
<dbReference type="RefSeq" id="WP_085516611.1">
    <property type="nucleotide sequence ID" value="NZ_FXAW01000003.1"/>
</dbReference>
<keyword evidence="10" id="KW-1185">Reference proteome</keyword>
<keyword evidence="1" id="KW-0031">Aminopeptidase</keyword>
<evidence type="ECO:0000256" key="7">
    <source>
        <dbReference type="SAM" id="SignalP"/>
    </source>
</evidence>
<dbReference type="Gene3D" id="3.40.630.10">
    <property type="entry name" value="Zn peptidases"/>
    <property type="match status" value="2"/>
</dbReference>
<evidence type="ECO:0000256" key="6">
    <source>
        <dbReference type="ARBA" id="ARBA00022833"/>
    </source>
</evidence>
<keyword evidence="2" id="KW-0645">Protease</keyword>
<keyword evidence="5" id="KW-0378">Hydrolase</keyword>
<accession>A0A1X7JI75</accession>
<feature type="signal peptide" evidence="7">
    <location>
        <begin position="1"/>
        <end position="20"/>
    </location>
</feature>
<feature type="chain" id="PRO_5012055714" evidence="7">
    <location>
        <begin position="21"/>
        <end position="495"/>
    </location>
</feature>
<name>A0A1X7JI75_9BACT</name>
<evidence type="ECO:0000256" key="3">
    <source>
        <dbReference type="ARBA" id="ARBA00022723"/>
    </source>
</evidence>
<dbReference type="EMBL" id="FXAW01000003">
    <property type="protein sequence ID" value="SMG27763.1"/>
    <property type="molecule type" value="Genomic_DNA"/>
</dbReference>
<feature type="domain" description="Peptidase M28" evidence="8">
    <location>
        <begin position="257"/>
        <end position="462"/>
    </location>
</feature>
<proteinExistence type="predicted"/>
<dbReference type="InterPro" id="IPR007484">
    <property type="entry name" value="Peptidase_M28"/>
</dbReference>
<evidence type="ECO:0000313" key="9">
    <source>
        <dbReference type="EMBL" id="SMG27763.1"/>
    </source>
</evidence>
<sequence>MTKKLWIIAALMLTSLWTVAQDEAELVKYTIKKNTIKGHIYFLASDELAGRETGTPGIDVAAKYISTTFQRYGVAPVEGATEGYFQEVPLVKNVAPNAYALKIGEDVVKAENLLRVEGSGVDLESDYIFLNYGSEEDFNKKNIEGKIAVVIAGQKDNQDYRFIYQASGKKSSLAKEAGAIGIIELHTENPDNWKTFKSFMGRGSSIGFASEDKQSVFFKLWVKDDQKQWLDKINTKRQPGLAVTIGQAMQLPMPSKNVVGMVEGTDPELKDEFIIYSAHYDHLGIGKPNAEGDSIYNGARDNAVGVVTVMSAAESIAKNPTKRSALFILFTAEEKGLLGSSYYVENPLLPLDQMVYCFNSDNGGYNDTSLTTIIGLERTTAGKHIKEASKEFGLKAIDDPAGEQGLFDRSDNVNFAKKGIPAPTFSLGFTAFDAEIGKYYHQQADNPESIDYDYMEQFFRAFVLSARLIANDDETPFWTEGDKYYEAGESLYSDK</sequence>
<dbReference type="InterPro" id="IPR045175">
    <property type="entry name" value="M28_fam"/>
</dbReference>
<evidence type="ECO:0000256" key="1">
    <source>
        <dbReference type="ARBA" id="ARBA00022438"/>
    </source>
</evidence>
<dbReference type="Pfam" id="PF04389">
    <property type="entry name" value="Peptidase_M28"/>
    <property type="match status" value="1"/>
</dbReference>
<evidence type="ECO:0000256" key="5">
    <source>
        <dbReference type="ARBA" id="ARBA00022801"/>
    </source>
</evidence>
<dbReference type="InterPro" id="IPR046450">
    <property type="entry name" value="PA_dom_sf"/>
</dbReference>
<evidence type="ECO:0000313" key="10">
    <source>
        <dbReference type="Proteomes" id="UP000193804"/>
    </source>
</evidence>
<keyword evidence="6" id="KW-0862">Zinc</keyword>
<dbReference type="GO" id="GO:0008235">
    <property type="term" value="F:metalloexopeptidase activity"/>
    <property type="evidence" value="ECO:0007669"/>
    <property type="project" value="InterPro"/>
</dbReference>
<dbReference type="Proteomes" id="UP000193804">
    <property type="component" value="Unassembled WGS sequence"/>
</dbReference>
<evidence type="ECO:0000256" key="4">
    <source>
        <dbReference type="ARBA" id="ARBA00022729"/>
    </source>
</evidence>
<dbReference type="Gene3D" id="3.50.30.30">
    <property type="match status" value="1"/>
</dbReference>
<dbReference type="AlphaFoldDB" id="A0A1X7JI75"/>
<dbReference type="SUPFAM" id="SSF53187">
    <property type="entry name" value="Zn-dependent exopeptidases"/>
    <property type="match status" value="1"/>
</dbReference>
<evidence type="ECO:0000256" key="2">
    <source>
        <dbReference type="ARBA" id="ARBA00022670"/>
    </source>
</evidence>
<dbReference type="SUPFAM" id="SSF52025">
    <property type="entry name" value="PA domain"/>
    <property type="match status" value="1"/>
</dbReference>
<dbReference type="GO" id="GO:0046872">
    <property type="term" value="F:metal ion binding"/>
    <property type="evidence" value="ECO:0007669"/>
    <property type="project" value="UniProtKB-KW"/>
</dbReference>
<dbReference type="GO" id="GO:0004177">
    <property type="term" value="F:aminopeptidase activity"/>
    <property type="evidence" value="ECO:0007669"/>
    <property type="project" value="UniProtKB-KW"/>
</dbReference>
<dbReference type="STRING" id="1028.SAMN05661096_01679"/>
<protein>
    <submittedName>
        <fullName evidence="9">Peptidase family M28</fullName>
    </submittedName>
</protein>
<reference evidence="10" key="1">
    <citation type="submission" date="2017-04" db="EMBL/GenBank/DDBJ databases">
        <authorList>
            <person name="Varghese N."/>
            <person name="Submissions S."/>
        </authorList>
    </citation>
    <scope>NUCLEOTIDE SEQUENCE [LARGE SCALE GENOMIC DNA]</scope>
    <source>
        <strain evidence="10">DSM 4125</strain>
    </source>
</reference>